<dbReference type="RefSeq" id="WP_256550449.1">
    <property type="nucleotide sequence ID" value="NZ_CP101751.1"/>
</dbReference>
<name>A0ABY5IR58_9FLAO</name>
<feature type="transmembrane region" description="Helical" evidence="1">
    <location>
        <begin position="7"/>
        <end position="25"/>
    </location>
</feature>
<evidence type="ECO:0000256" key="1">
    <source>
        <dbReference type="SAM" id="Phobius"/>
    </source>
</evidence>
<keyword evidence="1" id="KW-1133">Transmembrane helix</keyword>
<evidence type="ECO:0000313" key="3">
    <source>
        <dbReference type="Proteomes" id="UP001059844"/>
    </source>
</evidence>
<accession>A0ABY5IR58</accession>
<gene>
    <name evidence="2" type="ORF">NOX80_14145</name>
</gene>
<dbReference type="EMBL" id="CP101751">
    <property type="protein sequence ID" value="UUC44765.1"/>
    <property type="molecule type" value="Genomic_DNA"/>
</dbReference>
<protein>
    <submittedName>
        <fullName evidence="2">DUF4258 domain-containing protein</fullName>
    </submittedName>
</protein>
<reference evidence="2" key="1">
    <citation type="submission" date="2022-07" db="EMBL/GenBank/DDBJ databases">
        <title>Isolation, identification, and degradation of a PFOSA degrading strain from sewage treatment plant.</title>
        <authorList>
            <person name="Zhang L."/>
            <person name="Huo Y."/>
        </authorList>
    </citation>
    <scope>NUCLEOTIDE SEQUENCE</scope>
    <source>
        <strain evidence="2">C1</strain>
    </source>
</reference>
<sequence>MKFKFRLAYYLFGLLLGSMFLAFFFKEKKTEFCYLPNCRVLKDLRSKSISYSEATTAKFAEKWVSLEDIKKTLEFGDVDFSKSNVPMDKGKLYIVEGKNAANEDIIVEVINYSDRVVVKDVKKEQ</sequence>
<keyword evidence="1" id="KW-0812">Transmembrane</keyword>
<keyword evidence="3" id="KW-1185">Reference proteome</keyword>
<dbReference type="Proteomes" id="UP001059844">
    <property type="component" value="Chromosome"/>
</dbReference>
<evidence type="ECO:0000313" key="2">
    <source>
        <dbReference type="EMBL" id="UUC44765.1"/>
    </source>
</evidence>
<proteinExistence type="predicted"/>
<keyword evidence="1" id="KW-0472">Membrane</keyword>
<organism evidence="2 3">
    <name type="scientific">Flavobacterium cerinum</name>
    <dbReference type="NCBI Taxonomy" id="2502784"/>
    <lineage>
        <taxon>Bacteria</taxon>
        <taxon>Pseudomonadati</taxon>
        <taxon>Bacteroidota</taxon>
        <taxon>Flavobacteriia</taxon>
        <taxon>Flavobacteriales</taxon>
        <taxon>Flavobacteriaceae</taxon>
        <taxon>Flavobacterium</taxon>
    </lineage>
</organism>